<name>A0ABZ0QPH2_9FIRM</name>
<keyword evidence="1" id="KW-1133">Transmembrane helix</keyword>
<accession>A0ABZ0QPH2</accession>
<gene>
    <name evidence="2" type="ORF">Q5761_01610</name>
</gene>
<dbReference type="Pfam" id="PF14034">
    <property type="entry name" value="Spore_YtrH"/>
    <property type="match status" value="1"/>
</dbReference>
<reference evidence="2 3" key="1">
    <citation type="submission" date="2023-08" db="EMBL/GenBank/DDBJ databases">
        <title>Genome sequence of Thermaerobacter compostii strain Ins1, a spore-forming filamentous bacterium isolated from a deep geothermal reservoir.</title>
        <authorList>
            <person name="Bregnard D."/>
            <person name="Gonzalez D."/>
            <person name="Junier P."/>
        </authorList>
    </citation>
    <scope>NUCLEOTIDE SEQUENCE [LARGE SCALE GENOMIC DNA]</scope>
    <source>
        <strain evidence="2 3">Ins1</strain>
    </source>
</reference>
<dbReference type="InterPro" id="IPR025689">
    <property type="entry name" value="Spore_YtrH"/>
</dbReference>
<dbReference type="Proteomes" id="UP001304683">
    <property type="component" value="Chromosome"/>
</dbReference>
<organism evidence="2 3">
    <name type="scientific">Thermaerobacter composti</name>
    <dbReference type="NCBI Taxonomy" id="554949"/>
    <lineage>
        <taxon>Bacteria</taxon>
        <taxon>Bacillati</taxon>
        <taxon>Bacillota</taxon>
        <taxon>Clostridia</taxon>
        <taxon>Eubacteriales</taxon>
        <taxon>Clostridiales Family XVII. Incertae Sedis</taxon>
        <taxon>Thermaerobacter</taxon>
    </lineage>
</organism>
<feature type="transmembrane region" description="Helical" evidence="1">
    <location>
        <begin position="9"/>
        <end position="37"/>
    </location>
</feature>
<keyword evidence="1" id="KW-0812">Transmembrane</keyword>
<keyword evidence="3" id="KW-1185">Reference proteome</keyword>
<dbReference type="EMBL" id="CP132508">
    <property type="protein sequence ID" value="WPD19395.1"/>
    <property type="molecule type" value="Genomic_DNA"/>
</dbReference>
<feature type="transmembrane region" description="Helical" evidence="1">
    <location>
        <begin position="85"/>
        <end position="109"/>
    </location>
</feature>
<evidence type="ECO:0000313" key="3">
    <source>
        <dbReference type="Proteomes" id="UP001304683"/>
    </source>
</evidence>
<sequence length="119" mass="12089">MTRLSLGHLIYVACIAAGIVVGGSLAGGLARLLFVQVPLDAPSSLPVGSLPDLANRLKMWGTFAALGGSMTALQNLESGILGRSFGVAATQLLLILSAFTGAHLAYVALRYLAGAPPDA</sequence>
<evidence type="ECO:0000313" key="2">
    <source>
        <dbReference type="EMBL" id="WPD19395.1"/>
    </source>
</evidence>
<keyword evidence="1" id="KW-0472">Membrane</keyword>
<evidence type="ECO:0000256" key="1">
    <source>
        <dbReference type="SAM" id="Phobius"/>
    </source>
</evidence>
<proteinExistence type="predicted"/>
<protein>
    <submittedName>
        <fullName evidence="2">YtrH family sporulation protein</fullName>
    </submittedName>
</protein>
<dbReference type="RefSeq" id="WP_135224860.1">
    <property type="nucleotide sequence ID" value="NZ_CP132508.1"/>
</dbReference>